<dbReference type="RefSeq" id="WP_342779671.1">
    <property type="nucleotide sequence ID" value="NZ_VLKG01000002.1"/>
</dbReference>
<dbReference type="GO" id="GO:0004386">
    <property type="term" value="F:helicase activity"/>
    <property type="evidence" value="ECO:0007669"/>
    <property type="project" value="UniProtKB-KW"/>
</dbReference>
<evidence type="ECO:0000313" key="3">
    <source>
        <dbReference type="EMBL" id="TWH76898.1"/>
    </source>
</evidence>
<dbReference type="AlphaFoldDB" id="A0A562J125"/>
<dbReference type="InterPro" id="IPR006171">
    <property type="entry name" value="TOPRIM_dom"/>
</dbReference>
<proteinExistence type="predicted"/>
<keyword evidence="1" id="KW-0175">Coiled coil</keyword>
<keyword evidence="3" id="KW-0067">ATP-binding</keyword>
<evidence type="ECO:0000259" key="2">
    <source>
        <dbReference type="Pfam" id="PF13362"/>
    </source>
</evidence>
<keyword evidence="3" id="KW-0378">Hydrolase</keyword>
<name>A0A562J125_9GAMM</name>
<keyword evidence="3" id="KW-0347">Helicase</keyword>
<organism evidence="3 4">
    <name type="scientific">Azomonas agilis</name>
    <dbReference type="NCBI Taxonomy" id="116849"/>
    <lineage>
        <taxon>Bacteria</taxon>
        <taxon>Pseudomonadati</taxon>
        <taxon>Pseudomonadota</taxon>
        <taxon>Gammaproteobacteria</taxon>
        <taxon>Pseudomonadales</taxon>
        <taxon>Pseudomonadaceae</taxon>
        <taxon>Azomonas</taxon>
    </lineage>
</organism>
<feature type="coiled-coil region" evidence="1">
    <location>
        <begin position="107"/>
        <end position="134"/>
    </location>
</feature>
<dbReference type="Proteomes" id="UP000319627">
    <property type="component" value="Unassembled WGS sequence"/>
</dbReference>
<evidence type="ECO:0000313" key="4">
    <source>
        <dbReference type="Proteomes" id="UP000319627"/>
    </source>
</evidence>
<gene>
    <name evidence="3" type="ORF">LX59_00944</name>
</gene>
<keyword evidence="4" id="KW-1185">Reference proteome</keyword>
<evidence type="ECO:0000256" key="1">
    <source>
        <dbReference type="SAM" id="Coils"/>
    </source>
</evidence>
<comment type="caution">
    <text evidence="3">The sequence shown here is derived from an EMBL/GenBank/DDBJ whole genome shotgun (WGS) entry which is preliminary data.</text>
</comment>
<dbReference type="InterPro" id="IPR034154">
    <property type="entry name" value="TOPRIM_DnaG/twinkle"/>
</dbReference>
<dbReference type="EMBL" id="VLKG01000002">
    <property type="protein sequence ID" value="TWH76898.1"/>
    <property type="molecule type" value="Genomic_DNA"/>
</dbReference>
<protein>
    <submittedName>
        <fullName evidence="3">Putative DNA primase/helicase</fullName>
    </submittedName>
</protein>
<accession>A0A562J125</accession>
<dbReference type="CDD" id="cd01029">
    <property type="entry name" value="TOPRIM_primases"/>
    <property type="match status" value="1"/>
</dbReference>
<dbReference type="Pfam" id="PF13362">
    <property type="entry name" value="Toprim_3"/>
    <property type="match status" value="1"/>
</dbReference>
<reference evidence="3 4" key="1">
    <citation type="submission" date="2019-07" db="EMBL/GenBank/DDBJ databases">
        <title>Genomic Encyclopedia of Type Strains, Phase I: the one thousand microbial genomes (KMG-I) project.</title>
        <authorList>
            <person name="Kyrpides N."/>
        </authorList>
    </citation>
    <scope>NUCLEOTIDE SEQUENCE [LARGE SCALE GENOMIC DNA]</scope>
    <source>
        <strain evidence="3 4">DSM 375</strain>
    </source>
</reference>
<feature type="domain" description="Toprim" evidence="2">
    <location>
        <begin position="216"/>
        <end position="312"/>
    </location>
</feature>
<sequence length="319" mass="35156">MTGKEKPAWARGSLQTKTNNHINSLLPSEKPEWAFKAALEASFGLLDFMPEGDGEFHRFHVPEEKSGTRNGWYVLYLDSLPSGAFGSWKTGQAATWCSRKPTDPIEAERVRQRIEQAKVKRQLEQQQRHQYAAEKARQIWQRALPANPSHTYLVAKQVPAYGLRQCGNTLLVPLIHNGQLVNLQFIQPDGCKRFLSGGQVKGCYSPLGQIQAHKPMYLCEGRITGHALHQHTQCPVACAMNAGNLLPAGQHLKAKYPDLELVIAGDDDRLTEGNPGRTKALEAANQLGCSAVFPAWPAGAPVSLTDFNDLSRWMAGGAV</sequence>
<keyword evidence="3" id="KW-0547">Nucleotide-binding</keyword>